<dbReference type="Proteomes" id="UP000000245">
    <property type="component" value="Chromosome"/>
</dbReference>
<dbReference type="KEGG" id="acr:Acry_2311"/>
<dbReference type="InterPro" id="IPR054353">
    <property type="entry name" value="IstA-like_C"/>
</dbReference>
<name>A5G0X4_ACICJ</name>
<dbReference type="eggNOG" id="COG4584">
    <property type="taxonomic scope" value="Bacteria"/>
</dbReference>
<accession>A5G0X4</accession>
<dbReference type="PANTHER" id="PTHR35004:SF7">
    <property type="entry name" value="INTEGRASE PROTEIN"/>
    <property type="match status" value="1"/>
</dbReference>
<evidence type="ECO:0000259" key="1">
    <source>
        <dbReference type="Pfam" id="PF22483"/>
    </source>
</evidence>
<evidence type="ECO:0000313" key="3">
    <source>
        <dbReference type="Proteomes" id="UP000000245"/>
    </source>
</evidence>
<proteinExistence type="predicted"/>
<dbReference type="STRING" id="349163.Acry_2311"/>
<dbReference type="PANTHER" id="PTHR35004">
    <property type="entry name" value="TRANSPOSASE RV3428C-RELATED"/>
    <property type="match status" value="1"/>
</dbReference>
<organism evidence="2 3">
    <name type="scientific">Acidiphilium cryptum (strain JF-5)</name>
    <dbReference type="NCBI Taxonomy" id="349163"/>
    <lineage>
        <taxon>Bacteria</taxon>
        <taxon>Pseudomonadati</taxon>
        <taxon>Pseudomonadota</taxon>
        <taxon>Alphaproteobacteria</taxon>
        <taxon>Acetobacterales</taxon>
        <taxon>Acidocellaceae</taxon>
        <taxon>Acidiphilium</taxon>
    </lineage>
</organism>
<keyword evidence="3" id="KW-1185">Reference proteome</keyword>
<dbReference type="HOGENOM" id="CLU_1017905_0_0_5"/>
<evidence type="ECO:0000313" key="2">
    <source>
        <dbReference type="EMBL" id="ABQ31506.1"/>
    </source>
</evidence>
<dbReference type="AlphaFoldDB" id="A5G0X4"/>
<gene>
    <name evidence="2" type="ordered locus">Acry_2311</name>
</gene>
<dbReference type="Pfam" id="PF22483">
    <property type="entry name" value="Mu-transpos_C_2"/>
    <property type="match status" value="1"/>
</dbReference>
<reference evidence="2 3" key="1">
    <citation type="submission" date="2007-05" db="EMBL/GenBank/DDBJ databases">
        <title>Complete sequence of chromosome of Acidiphilium cryptum JF-5.</title>
        <authorList>
            <consortium name="US DOE Joint Genome Institute"/>
            <person name="Copeland A."/>
            <person name="Lucas S."/>
            <person name="Lapidus A."/>
            <person name="Barry K."/>
            <person name="Detter J.C."/>
            <person name="Glavina del Rio T."/>
            <person name="Hammon N."/>
            <person name="Israni S."/>
            <person name="Dalin E."/>
            <person name="Tice H."/>
            <person name="Pitluck S."/>
            <person name="Sims D."/>
            <person name="Brettin T."/>
            <person name="Bruce D."/>
            <person name="Han C."/>
            <person name="Schmutz J."/>
            <person name="Larimer F."/>
            <person name="Land M."/>
            <person name="Hauser L."/>
            <person name="Kyrpides N."/>
            <person name="Kim E."/>
            <person name="Magnuson T."/>
            <person name="Richardson P."/>
        </authorList>
    </citation>
    <scope>NUCLEOTIDE SEQUENCE [LARGE SCALE GENOMIC DNA]</scope>
    <source>
        <strain evidence="2 3">JF-5</strain>
    </source>
</reference>
<feature type="domain" description="Transposase for insertion sequence element IS21-like C-terminal" evidence="1">
    <location>
        <begin position="155"/>
        <end position="214"/>
    </location>
</feature>
<sequence>MHVFCMDLPHSDAPFVKAYPAETTEAFLDGHVSAFAFFGGVPLSILYDNTKLAVARILGDGQRTRTRAFTELISHYLFRGRFGRLGKGNDKGKVEGLVKYTQRRFMTPLPHAASFDALNAALEARCLARQDEHSGRHEETIGERLLRDLAALRVLPAGPFEPCEKKPARVSSTALVRYRMNDDSVPATYAFRDVLVKGFVDRVLVVAGAEVIARSAGNRSFMIEENVARQPCGTLWASFIFIRGRGSARAVRLPPAPRTRSTVCRAPLRVGHG</sequence>
<dbReference type="EMBL" id="CP000697">
    <property type="protein sequence ID" value="ABQ31506.1"/>
    <property type="molecule type" value="Genomic_DNA"/>
</dbReference>
<protein>
    <submittedName>
        <fullName evidence="2">Transposase and inactivated derivatives-like protein</fullName>
    </submittedName>
</protein>